<dbReference type="Pfam" id="PF01453">
    <property type="entry name" value="B_lectin"/>
    <property type="match status" value="1"/>
</dbReference>
<evidence type="ECO:0000259" key="4">
    <source>
        <dbReference type="PROSITE" id="PS50927"/>
    </source>
</evidence>
<dbReference type="PANTHER" id="PTHR47976:SF7">
    <property type="entry name" value="RECEPTOR-LIKE SERINE_THREONINE-PROTEIN KINASE"/>
    <property type="match status" value="1"/>
</dbReference>
<dbReference type="FunFam" id="2.90.10.10:FF:000026">
    <property type="entry name" value="Serine/threonine-protein kinase"/>
    <property type="match status" value="1"/>
</dbReference>
<keyword evidence="2" id="KW-0325">Glycoprotein</keyword>
<dbReference type="InterPro" id="IPR036426">
    <property type="entry name" value="Bulb-type_lectin_dom_sf"/>
</dbReference>
<dbReference type="Gene3D" id="2.90.10.10">
    <property type="entry name" value="Bulb-type lectin domain"/>
    <property type="match status" value="2"/>
</dbReference>
<dbReference type="PANTHER" id="PTHR47976">
    <property type="entry name" value="G-TYPE LECTIN S-RECEPTOR-LIKE SERINE/THREONINE-PROTEIN KINASE SD2-5"/>
    <property type="match status" value="1"/>
</dbReference>
<evidence type="ECO:0000313" key="5">
    <source>
        <dbReference type="EMBL" id="THG22663.1"/>
    </source>
</evidence>
<dbReference type="InterPro" id="IPR001480">
    <property type="entry name" value="Bulb-type_lectin_dom"/>
</dbReference>
<dbReference type="SMART" id="SM00108">
    <property type="entry name" value="B_lectin"/>
    <property type="match status" value="1"/>
</dbReference>
<feature type="domain" description="Bulb-type lectin" evidence="4">
    <location>
        <begin position="34"/>
        <end position="151"/>
    </location>
</feature>
<evidence type="ECO:0000256" key="1">
    <source>
        <dbReference type="ARBA" id="ARBA00022729"/>
    </source>
</evidence>
<comment type="caution">
    <text evidence="5">The sequence shown here is derived from an EMBL/GenBank/DDBJ whole genome shotgun (WGS) entry which is preliminary data.</text>
</comment>
<proteinExistence type="predicted"/>
<sequence length="285" mass="31591">MAIATTLIFFLVILSASLHLHTNTVQAQQRRQSNITLGSTLTPTTNSSWLSASGLYAFGFYQEGNGYAVGVFLAGILEKTVVWTANRDNAPVPSNATLVLTSGGWLVLQQPQSQDTDITGLTQRASYASMLDSGNFVLYNYSHNIIWQSFDHPTDTILSRQILLAGQDLISRASETDYSTGIFRLSMQRDGHLVQYPISKSSPSTAYWASGTFMYGDNCSLHLDGDGHLYMLNATGTTNIKDLSDAEPTMEEKIYRMAVDVDGIFRVYSLRRALYNKLREIERAN</sequence>
<reference evidence="5 6" key="1">
    <citation type="journal article" date="2018" name="Proc. Natl. Acad. Sci. U.S.A.">
        <title>Draft genome sequence of Camellia sinensis var. sinensis provides insights into the evolution of the tea genome and tea quality.</title>
        <authorList>
            <person name="Wei C."/>
            <person name="Yang H."/>
            <person name="Wang S."/>
            <person name="Zhao J."/>
            <person name="Liu C."/>
            <person name="Gao L."/>
            <person name="Xia E."/>
            <person name="Lu Y."/>
            <person name="Tai Y."/>
            <person name="She G."/>
            <person name="Sun J."/>
            <person name="Cao H."/>
            <person name="Tong W."/>
            <person name="Gao Q."/>
            <person name="Li Y."/>
            <person name="Deng W."/>
            <person name="Jiang X."/>
            <person name="Wang W."/>
            <person name="Chen Q."/>
            <person name="Zhang S."/>
            <person name="Li H."/>
            <person name="Wu J."/>
            <person name="Wang P."/>
            <person name="Li P."/>
            <person name="Shi C."/>
            <person name="Zheng F."/>
            <person name="Jian J."/>
            <person name="Huang B."/>
            <person name="Shan D."/>
            <person name="Shi M."/>
            <person name="Fang C."/>
            <person name="Yue Y."/>
            <person name="Li F."/>
            <person name="Li D."/>
            <person name="Wei S."/>
            <person name="Han B."/>
            <person name="Jiang C."/>
            <person name="Yin Y."/>
            <person name="Xia T."/>
            <person name="Zhang Z."/>
            <person name="Bennetzen J.L."/>
            <person name="Zhao S."/>
            <person name="Wan X."/>
        </authorList>
    </citation>
    <scope>NUCLEOTIDE SEQUENCE [LARGE SCALE GENOMIC DNA]</scope>
    <source>
        <strain evidence="6">cv. Shuchazao</strain>
        <tissue evidence="5">Leaf</tissue>
    </source>
</reference>
<dbReference type="AlphaFoldDB" id="A0A4S4EZU2"/>
<feature type="chain" id="PRO_5020813719" description="Bulb-type lectin domain-containing protein" evidence="3">
    <location>
        <begin position="28"/>
        <end position="285"/>
    </location>
</feature>
<dbReference type="EMBL" id="SDRB02000740">
    <property type="protein sequence ID" value="THG22663.1"/>
    <property type="molecule type" value="Genomic_DNA"/>
</dbReference>
<dbReference type="Proteomes" id="UP000306102">
    <property type="component" value="Unassembled WGS sequence"/>
</dbReference>
<evidence type="ECO:0000313" key="6">
    <source>
        <dbReference type="Proteomes" id="UP000306102"/>
    </source>
</evidence>
<feature type="signal peptide" evidence="3">
    <location>
        <begin position="1"/>
        <end position="27"/>
    </location>
</feature>
<gene>
    <name evidence="5" type="ORF">TEA_011530</name>
</gene>
<keyword evidence="6" id="KW-1185">Reference proteome</keyword>
<dbReference type="PROSITE" id="PS50927">
    <property type="entry name" value="BULB_LECTIN"/>
    <property type="match status" value="1"/>
</dbReference>
<organism evidence="5 6">
    <name type="scientific">Camellia sinensis var. sinensis</name>
    <name type="common">China tea</name>
    <dbReference type="NCBI Taxonomy" id="542762"/>
    <lineage>
        <taxon>Eukaryota</taxon>
        <taxon>Viridiplantae</taxon>
        <taxon>Streptophyta</taxon>
        <taxon>Embryophyta</taxon>
        <taxon>Tracheophyta</taxon>
        <taxon>Spermatophyta</taxon>
        <taxon>Magnoliopsida</taxon>
        <taxon>eudicotyledons</taxon>
        <taxon>Gunneridae</taxon>
        <taxon>Pentapetalae</taxon>
        <taxon>asterids</taxon>
        <taxon>Ericales</taxon>
        <taxon>Theaceae</taxon>
        <taxon>Camellia</taxon>
    </lineage>
</organism>
<evidence type="ECO:0000256" key="3">
    <source>
        <dbReference type="SAM" id="SignalP"/>
    </source>
</evidence>
<dbReference type="FunFam" id="2.90.10.10:FF:000013">
    <property type="entry name" value="G-type lectin S-receptor-like serine/threonine-protein kinase LECRK1"/>
    <property type="match status" value="1"/>
</dbReference>
<accession>A0A4S4EZU2</accession>
<keyword evidence="1 3" id="KW-0732">Signal</keyword>
<dbReference type="InterPro" id="IPR051343">
    <property type="entry name" value="G-type_lectin_kinases/EP1-like"/>
</dbReference>
<protein>
    <recommendedName>
        <fullName evidence="4">Bulb-type lectin domain-containing protein</fullName>
    </recommendedName>
</protein>
<evidence type="ECO:0000256" key="2">
    <source>
        <dbReference type="ARBA" id="ARBA00023180"/>
    </source>
</evidence>
<name>A0A4S4EZU2_CAMSN</name>
<dbReference type="STRING" id="542762.A0A4S4EZU2"/>
<dbReference type="SUPFAM" id="SSF51110">
    <property type="entry name" value="alpha-D-mannose-specific plant lectins"/>
    <property type="match status" value="2"/>
</dbReference>